<feature type="region of interest" description="Disordered" evidence="1">
    <location>
        <begin position="169"/>
        <end position="253"/>
    </location>
</feature>
<dbReference type="Proteomes" id="UP001610444">
    <property type="component" value="Unassembled WGS sequence"/>
</dbReference>
<reference evidence="3 4" key="1">
    <citation type="submission" date="2024-07" db="EMBL/GenBank/DDBJ databases">
        <title>Section-level genome sequencing and comparative genomics of Aspergillus sections Usti and Cavernicolus.</title>
        <authorList>
            <consortium name="Lawrence Berkeley National Laboratory"/>
            <person name="Nybo J.L."/>
            <person name="Vesth T.C."/>
            <person name="Theobald S."/>
            <person name="Frisvad J.C."/>
            <person name="Larsen T.O."/>
            <person name="Kjaerboelling I."/>
            <person name="Rothschild-Mancinelli K."/>
            <person name="Lyhne E.K."/>
            <person name="Kogle M.E."/>
            <person name="Barry K."/>
            <person name="Clum A."/>
            <person name="Na H."/>
            <person name="Ledsgaard L."/>
            <person name="Lin J."/>
            <person name="Lipzen A."/>
            <person name="Kuo A."/>
            <person name="Riley R."/>
            <person name="Mondo S."/>
            <person name="LaButti K."/>
            <person name="Haridas S."/>
            <person name="Pangalinan J."/>
            <person name="Salamov A.A."/>
            <person name="Simmons B.A."/>
            <person name="Magnuson J.K."/>
            <person name="Chen J."/>
            <person name="Drula E."/>
            <person name="Henrissat B."/>
            <person name="Wiebenga A."/>
            <person name="Lubbers R.J."/>
            <person name="Gomes A.C."/>
            <person name="Macurrencykelacurrency M.R."/>
            <person name="Stajich J."/>
            <person name="Grigoriev I.V."/>
            <person name="Mortensen U.H."/>
            <person name="De vries R.P."/>
            <person name="Baker S.E."/>
            <person name="Andersen M.R."/>
        </authorList>
    </citation>
    <scope>NUCLEOTIDE SEQUENCE [LARGE SCALE GENOMIC DNA]</scope>
    <source>
        <strain evidence="3 4">CBS 756.74</strain>
    </source>
</reference>
<dbReference type="RefSeq" id="XP_070905368.1">
    <property type="nucleotide sequence ID" value="XM_071037080.1"/>
</dbReference>
<feature type="compositionally biased region" description="Basic and acidic residues" evidence="1">
    <location>
        <begin position="229"/>
        <end position="245"/>
    </location>
</feature>
<feature type="compositionally biased region" description="Polar residues" evidence="1">
    <location>
        <begin position="195"/>
        <end position="207"/>
    </location>
</feature>
<dbReference type="EMBL" id="JBFXLR010000001">
    <property type="protein sequence ID" value="KAL2861278.1"/>
    <property type="molecule type" value="Genomic_DNA"/>
</dbReference>
<dbReference type="InterPro" id="IPR056929">
    <property type="entry name" value="Znf_RING-like"/>
</dbReference>
<comment type="caution">
    <text evidence="3">The sequence shown here is derived from an EMBL/GenBank/DDBJ whole genome shotgun (WGS) entry which is preliminary data.</text>
</comment>
<protein>
    <recommendedName>
        <fullName evidence="2">RING zinc finger-like domain-containing protein</fullName>
    </recommendedName>
</protein>
<evidence type="ECO:0000256" key="1">
    <source>
        <dbReference type="SAM" id="MobiDB-lite"/>
    </source>
</evidence>
<evidence type="ECO:0000313" key="3">
    <source>
        <dbReference type="EMBL" id="KAL2861278.1"/>
    </source>
</evidence>
<evidence type="ECO:0000313" key="4">
    <source>
        <dbReference type="Proteomes" id="UP001610444"/>
    </source>
</evidence>
<name>A0ABR4L9S0_9EURO</name>
<sequence>MQIMPPRASLTSSFSVTDANNEVVCPLKNNDGSNCRKRCLGEKRYRSMQEHIRRAHPNHYIPKLPATEESFIMMVTTPLDQRAHLTPPQTQSRRRNDFYGREPNSPATPRGIDEAHPAAATAAVALAQLHHNRLTSDWDTDVEIHSDNDIGREPMRSSIELPSLRDHFKQESLPPFSSPRPRSLLPSILNHSPPGRSSTLPPIQRTNKLPRPRKGSISGARKAKHERPKSKEFGRRPSLGDRKALSAEPQTAAWAQGKRWEDLIEAATSATEVDDDRSEVSLHCSREPVTIQLTRRQMGRSPTIPPMIPNITSITSAPSVKGRSSMPPAFQSPGLPPPASHRHFPPPHSYAASPLHKSLTPPPYEFSRNRDTDLEPFPSIESSLDSASTASGKTFSYSNHVNSTGHPDSSPVLNLFPSSAAQRQHHRFSNPTPASFRNKEIQIFCASCKRPWPLNECYACTECICGVCRDCVVSYISSPPTPFKNVTSSPGSAMSHGPTSYPSPRGCPRCRTVGGKWKAFQLDVK</sequence>
<proteinExistence type="predicted"/>
<feature type="compositionally biased region" description="Low complexity" evidence="1">
    <location>
        <begin position="172"/>
        <end position="187"/>
    </location>
</feature>
<feature type="region of interest" description="Disordered" evidence="1">
    <location>
        <begin position="80"/>
        <end position="113"/>
    </location>
</feature>
<evidence type="ECO:0000259" key="2">
    <source>
        <dbReference type="Pfam" id="PF25080"/>
    </source>
</evidence>
<accession>A0ABR4L9S0</accession>
<dbReference type="GeneID" id="98152244"/>
<feature type="region of interest" description="Disordered" evidence="1">
    <location>
        <begin position="318"/>
        <end position="385"/>
    </location>
</feature>
<keyword evidence="4" id="KW-1185">Reference proteome</keyword>
<dbReference type="Pfam" id="PF25080">
    <property type="entry name" value="zf_RING-like"/>
    <property type="match status" value="1"/>
</dbReference>
<organism evidence="3 4">
    <name type="scientific">Aspergillus pseudodeflectus</name>
    <dbReference type="NCBI Taxonomy" id="176178"/>
    <lineage>
        <taxon>Eukaryota</taxon>
        <taxon>Fungi</taxon>
        <taxon>Dikarya</taxon>
        <taxon>Ascomycota</taxon>
        <taxon>Pezizomycotina</taxon>
        <taxon>Eurotiomycetes</taxon>
        <taxon>Eurotiomycetidae</taxon>
        <taxon>Eurotiales</taxon>
        <taxon>Aspergillaceae</taxon>
        <taxon>Aspergillus</taxon>
        <taxon>Aspergillus subgen. Nidulantes</taxon>
    </lineage>
</organism>
<gene>
    <name evidence="3" type="ORF">BJX68DRAFT_173</name>
</gene>
<feature type="domain" description="RING zinc finger-like" evidence="2">
    <location>
        <begin position="443"/>
        <end position="510"/>
    </location>
</feature>